<sequence length="89" mass="9789">MADPCGQKVVRLLPIKQRMISMDTVGHSGIGAYCNILSRLKLVPSIISALMSLMLPVKVIAVHSHSKKREKARSERRVEILAVPLGMGR</sequence>
<keyword evidence="2" id="KW-1185">Reference proteome</keyword>
<dbReference type="Proteomes" id="UP000314294">
    <property type="component" value="Unassembled WGS sequence"/>
</dbReference>
<dbReference type="AlphaFoldDB" id="A0A4Z2I4S1"/>
<gene>
    <name evidence="1" type="ORF">EYF80_017536</name>
</gene>
<evidence type="ECO:0000313" key="2">
    <source>
        <dbReference type="Proteomes" id="UP000314294"/>
    </source>
</evidence>
<protein>
    <submittedName>
        <fullName evidence="1">Uncharacterized protein</fullName>
    </submittedName>
</protein>
<organism evidence="1 2">
    <name type="scientific">Liparis tanakae</name>
    <name type="common">Tanaka's snailfish</name>
    <dbReference type="NCBI Taxonomy" id="230148"/>
    <lineage>
        <taxon>Eukaryota</taxon>
        <taxon>Metazoa</taxon>
        <taxon>Chordata</taxon>
        <taxon>Craniata</taxon>
        <taxon>Vertebrata</taxon>
        <taxon>Euteleostomi</taxon>
        <taxon>Actinopterygii</taxon>
        <taxon>Neopterygii</taxon>
        <taxon>Teleostei</taxon>
        <taxon>Neoteleostei</taxon>
        <taxon>Acanthomorphata</taxon>
        <taxon>Eupercaria</taxon>
        <taxon>Perciformes</taxon>
        <taxon>Cottioidei</taxon>
        <taxon>Cottales</taxon>
        <taxon>Liparidae</taxon>
        <taxon>Liparis</taxon>
    </lineage>
</organism>
<evidence type="ECO:0000313" key="1">
    <source>
        <dbReference type="EMBL" id="TNN72252.1"/>
    </source>
</evidence>
<proteinExistence type="predicted"/>
<name>A0A4Z2I4S1_9TELE</name>
<comment type="caution">
    <text evidence="1">The sequence shown here is derived from an EMBL/GenBank/DDBJ whole genome shotgun (WGS) entry which is preliminary data.</text>
</comment>
<dbReference type="EMBL" id="SRLO01000140">
    <property type="protein sequence ID" value="TNN72252.1"/>
    <property type="molecule type" value="Genomic_DNA"/>
</dbReference>
<accession>A0A4Z2I4S1</accession>
<reference evidence="1 2" key="1">
    <citation type="submission" date="2019-03" db="EMBL/GenBank/DDBJ databases">
        <title>First draft genome of Liparis tanakae, snailfish: a comprehensive survey of snailfish specific genes.</title>
        <authorList>
            <person name="Kim W."/>
            <person name="Song I."/>
            <person name="Jeong J.-H."/>
            <person name="Kim D."/>
            <person name="Kim S."/>
            <person name="Ryu S."/>
            <person name="Song J.Y."/>
            <person name="Lee S.K."/>
        </authorList>
    </citation>
    <scope>NUCLEOTIDE SEQUENCE [LARGE SCALE GENOMIC DNA]</scope>
    <source>
        <tissue evidence="1">Muscle</tissue>
    </source>
</reference>